<keyword evidence="1" id="KW-0963">Cytoplasm</keyword>
<dbReference type="InterPro" id="IPR010924">
    <property type="entry name" value="Rpo4"/>
</dbReference>
<dbReference type="PANTHER" id="PTHR39646:SF1">
    <property type="entry name" value="DNA-DIRECTED RNA POLYMERASE SUBUNIT RPO4"/>
    <property type="match status" value="1"/>
</dbReference>
<dbReference type="GO" id="GO:0003899">
    <property type="term" value="F:DNA-directed RNA polymerase activity"/>
    <property type="evidence" value="ECO:0007669"/>
    <property type="project" value="UniProtKB-UniRule"/>
</dbReference>
<comment type="function">
    <text evidence="1">DNA-dependent RNA polymerase (RNAP) catalyzes the transcription of DNA into RNA using the four ribonucleoside triphosphates as substrates. This subunit is less well bound than the others.</text>
</comment>
<keyword evidence="1" id="KW-0804">Transcription</keyword>
<accession>A0A2Z2M8P5</accession>
<comment type="catalytic activity">
    <reaction evidence="1">
        <text>RNA(n) + a ribonucleoside 5'-triphosphate = RNA(n+1) + diphosphate</text>
        <dbReference type="Rhea" id="RHEA:21248"/>
        <dbReference type="Rhea" id="RHEA-COMP:14527"/>
        <dbReference type="Rhea" id="RHEA-COMP:17342"/>
        <dbReference type="ChEBI" id="CHEBI:33019"/>
        <dbReference type="ChEBI" id="CHEBI:61557"/>
        <dbReference type="ChEBI" id="CHEBI:140395"/>
        <dbReference type="EC" id="2.7.7.6"/>
    </reaction>
</comment>
<dbReference type="OrthoDB" id="25158at2157"/>
<dbReference type="EC" id="2.7.7.6" evidence="1"/>
<comment type="similarity">
    <text evidence="1">Belongs to the eukaryotic RPB4 RNA polymerase subunit family.</text>
</comment>
<dbReference type="PIRSF" id="PIRSF005053">
    <property type="entry name" value="RNA_pol_F_arch"/>
    <property type="match status" value="1"/>
</dbReference>
<evidence type="ECO:0000256" key="1">
    <source>
        <dbReference type="HAMAP-Rule" id="MF_00864"/>
    </source>
</evidence>
<name>A0A2Z2M8P5_THEGO</name>
<dbReference type="GO" id="GO:0005737">
    <property type="term" value="C:cytoplasm"/>
    <property type="evidence" value="ECO:0007669"/>
    <property type="project" value="UniProtKB-SubCell"/>
</dbReference>
<dbReference type="GO" id="GO:0000166">
    <property type="term" value="F:nucleotide binding"/>
    <property type="evidence" value="ECO:0007669"/>
    <property type="project" value="InterPro"/>
</dbReference>
<keyword evidence="1" id="KW-0548">Nucleotidyltransferase</keyword>
<keyword evidence="3" id="KW-1185">Reference proteome</keyword>
<protein>
    <recommendedName>
        <fullName evidence="1">DNA-directed RNA polymerase subunit Rpo4</fullName>
        <ecNumber evidence="1">2.7.7.6</ecNumber>
    </recommendedName>
    <alternativeName>
        <fullName evidence="1">DNA-directed RNA polymerase subunit F</fullName>
    </alternativeName>
</protein>
<comment type="subcellular location">
    <subcellularLocation>
        <location evidence="1">Cytoplasm</location>
    </subcellularLocation>
</comment>
<dbReference type="InterPro" id="IPR044876">
    <property type="entry name" value="HRDC_dom_sf"/>
</dbReference>
<dbReference type="AlphaFoldDB" id="A0A2Z2M8P5"/>
<dbReference type="Gene3D" id="1.10.150.80">
    <property type="entry name" value="HRDC domain"/>
    <property type="match status" value="1"/>
</dbReference>
<dbReference type="RefSeq" id="WP_088885120.1">
    <property type="nucleotide sequence ID" value="NZ_CP014855.1"/>
</dbReference>
<gene>
    <name evidence="1" type="primary">rpo4</name>
    <name evidence="1" type="synonym">rpoF</name>
    <name evidence="2" type="ORF">A3K92_04435</name>
</gene>
<dbReference type="GO" id="GO:0000428">
    <property type="term" value="C:DNA-directed RNA polymerase complex"/>
    <property type="evidence" value="ECO:0007669"/>
    <property type="project" value="UniProtKB-KW"/>
</dbReference>
<sequence>MIGRKKLEEHYITLAEAKEILERRHAEGMEKGSEESMPYESRVSLEHAERFAKLNPEQARELKEKLMGLFDWIDERLAAKIVDLLPEDYFDVRVIFAKEEYMPSPEEAEEIVKLVDEYRPVE</sequence>
<evidence type="ECO:0000313" key="2">
    <source>
        <dbReference type="EMBL" id="ASJ00782.1"/>
    </source>
</evidence>
<dbReference type="NCBIfam" id="NF011551">
    <property type="entry name" value="PRK14981.1-3"/>
    <property type="match status" value="1"/>
</dbReference>
<dbReference type="HAMAP" id="MF_00864">
    <property type="entry name" value="RNApol_arch_Rpo4"/>
    <property type="match status" value="1"/>
</dbReference>
<comment type="subunit">
    <text evidence="1">Part of the RNA polymerase complex. Forms a stalk with Rpo7 that extends from the main structure.</text>
</comment>
<keyword evidence="1" id="KW-0808">Transferase</keyword>
<dbReference type="Gene3D" id="6.10.140.10">
    <property type="match status" value="1"/>
</dbReference>
<dbReference type="GeneID" id="33331771"/>
<dbReference type="KEGG" id="tgg:A3K92_04435"/>
<dbReference type="InterPro" id="IPR005574">
    <property type="entry name" value="Rpb4/RPC9"/>
</dbReference>
<dbReference type="SUPFAM" id="SSF47819">
    <property type="entry name" value="HRDC-like"/>
    <property type="match status" value="1"/>
</dbReference>
<reference evidence="2 3" key="1">
    <citation type="submission" date="2016-03" db="EMBL/GenBank/DDBJ databases">
        <title>Complete genome sequence of Thermococcus gorgonarius.</title>
        <authorList>
            <person name="Oger P.M."/>
        </authorList>
    </citation>
    <scope>NUCLEOTIDE SEQUENCE [LARGE SCALE GENOMIC DNA]</scope>
    <source>
        <strain evidence="2 3">W-12</strain>
    </source>
</reference>
<proteinExistence type="inferred from homology"/>
<dbReference type="GO" id="GO:0006352">
    <property type="term" value="P:DNA-templated transcription initiation"/>
    <property type="evidence" value="ECO:0007669"/>
    <property type="project" value="InterPro"/>
</dbReference>
<dbReference type="PANTHER" id="PTHR39646">
    <property type="entry name" value="RNA POLYMERASE RPB4"/>
    <property type="match status" value="1"/>
</dbReference>
<dbReference type="Pfam" id="PF03874">
    <property type="entry name" value="RNA_pol_Rpb4"/>
    <property type="match status" value="1"/>
</dbReference>
<dbReference type="InterPro" id="IPR010997">
    <property type="entry name" value="HRDC-like_sf"/>
</dbReference>
<evidence type="ECO:0000313" key="3">
    <source>
        <dbReference type="Proteomes" id="UP000250134"/>
    </source>
</evidence>
<dbReference type="EMBL" id="CP014855">
    <property type="protein sequence ID" value="ASJ00782.1"/>
    <property type="molecule type" value="Genomic_DNA"/>
</dbReference>
<organism evidence="2 3">
    <name type="scientific">Thermococcus gorgonarius</name>
    <dbReference type="NCBI Taxonomy" id="71997"/>
    <lineage>
        <taxon>Archaea</taxon>
        <taxon>Methanobacteriati</taxon>
        <taxon>Methanobacteriota</taxon>
        <taxon>Thermococci</taxon>
        <taxon>Thermococcales</taxon>
        <taxon>Thermococcaceae</taxon>
        <taxon>Thermococcus</taxon>
    </lineage>
</organism>
<keyword evidence="1 2" id="KW-0240">DNA-directed RNA polymerase</keyword>
<dbReference type="Proteomes" id="UP000250134">
    <property type="component" value="Chromosome"/>
</dbReference>